<proteinExistence type="predicted"/>
<comment type="caution">
    <text evidence="2">The sequence shown here is derived from an EMBL/GenBank/DDBJ whole genome shotgun (WGS) entry which is preliminary data.</text>
</comment>
<protein>
    <submittedName>
        <fullName evidence="2">Uncharacterized protein</fullName>
    </submittedName>
</protein>
<evidence type="ECO:0000313" key="2">
    <source>
        <dbReference type="EMBL" id="TWU27819.1"/>
    </source>
</evidence>
<dbReference type="InterPro" id="IPR019734">
    <property type="entry name" value="TPR_rpt"/>
</dbReference>
<dbReference type="EMBL" id="SJPS01000003">
    <property type="protein sequence ID" value="TWU27819.1"/>
    <property type="molecule type" value="Genomic_DNA"/>
</dbReference>
<organism evidence="2 3">
    <name type="scientific">Bythopirellula polymerisocia</name>
    <dbReference type="NCBI Taxonomy" id="2528003"/>
    <lineage>
        <taxon>Bacteria</taxon>
        <taxon>Pseudomonadati</taxon>
        <taxon>Planctomycetota</taxon>
        <taxon>Planctomycetia</taxon>
        <taxon>Pirellulales</taxon>
        <taxon>Lacipirellulaceae</taxon>
        <taxon>Bythopirellula</taxon>
    </lineage>
</organism>
<accession>A0A5C6CYV4</accession>
<dbReference type="Proteomes" id="UP000318437">
    <property type="component" value="Unassembled WGS sequence"/>
</dbReference>
<gene>
    <name evidence="2" type="ORF">Pla144_25960</name>
</gene>
<reference evidence="2 3" key="1">
    <citation type="submission" date="2019-02" db="EMBL/GenBank/DDBJ databases">
        <title>Deep-cultivation of Planctomycetes and their phenomic and genomic characterization uncovers novel biology.</title>
        <authorList>
            <person name="Wiegand S."/>
            <person name="Jogler M."/>
            <person name="Boedeker C."/>
            <person name="Pinto D."/>
            <person name="Vollmers J."/>
            <person name="Rivas-Marin E."/>
            <person name="Kohn T."/>
            <person name="Peeters S.H."/>
            <person name="Heuer A."/>
            <person name="Rast P."/>
            <person name="Oberbeckmann S."/>
            <person name="Bunk B."/>
            <person name="Jeske O."/>
            <person name="Meyerdierks A."/>
            <person name="Storesund J.E."/>
            <person name="Kallscheuer N."/>
            <person name="Luecker S."/>
            <person name="Lage O.M."/>
            <person name="Pohl T."/>
            <person name="Merkel B.J."/>
            <person name="Hornburger P."/>
            <person name="Mueller R.-W."/>
            <person name="Bruemmer F."/>
            <person name="Labrenz M."/>
            <person name="Spormann A.M."/>
            <person name="Op Den Camp H."/>
            <person name="Overmann J."/>
            <person name="Amann R."/>
            <person name="Jetten M.S.M."/>
            <person name="Mascher T."/>
            <person name="Medema M.H."/>
            <person name="Devos D.P."/>
            <person name="Kaster A.-K."/>
            <person name="Ovreas L."/>
            <person name="Rohde M."/>
            <person name="Galperin M.Y."/>
            <person name="Jogler C."/>
        </authorList>
    </citation>
    <scope>NUCLEOTIDE SEQUENCE [LARGE SCALE GENOMIC DNA]</scope>
    <source>
        <strain evidence="2 3">Pla144</strain>
    </source>
</reference>
<feature type="repeat" description="TPR" evidence="1">
    <location>
        <begin position="827"/>
        <end position="860"/>
    </location>
</feature>
<sequence precursor="true">MFWLLLFAAGLCGTTLADDRSGDFLDKLREKGWHDVALEYLEQASDDPLATPEFLGRVEFEMAVTRSDLARRTVNANQRQAMLSEAAEGLRNFAAKNPNSPYSLTALGKLGNLLADQGLSVLKKAEQLSPQGASDQLREQARTMLVEAATTLEQVDRSIAEQLGTLSQVQPGQSNKEVLKQRQELEDKQAEVRFLLANLNYEKARTYAPDSAERHEVLEDAADGFARLQKEYENKLVGFYAQLYEGRCYQDMGNCKKALKIYESLVGHPVGHADFRKLLARAVRYRAECHLASNEPDKAIEECSEWLDRSRGEELEQPEWLAVTFRLANAYNHKIDSDEVSGNVSRMRTEVRKLLREVARQSGEFQNEARAALALSGENGSKPVEVKGFKDAFEAGKAAIEQMGSSQLAAKLAVKNNPDAVSDLQQQARENREAAIRYFESALKLGGSEVSKDQLVEARYFLSRLYWEQGRTSEAAALGLEIAQEHPDSPFASTAAQVTLAVYEGLFLEAQAANKKDALVEASQKLREIAELIVANWNDSPAAVTATNLLISIAMRENNLDEADQLLAKLPAESRSSASLSLGGSLWARYLQLAAESNPASDPTSKEFKSRAAKNLAEGYQSLSNDAKLNLAQAASVLYYVQYLLGEGDAKQALAVLENPTVGPLAQLDHPEFGGNSAFALETFKAALQVYLSVDPPQEKKAIAMMERLDRVTGSSPQAQKQLTSIYVNLGLQLQKEIKALTASGNQAKARSVAAAFAGLLRRVAERGDSQSWSVQTWLAETSMQLGGSLRGSDAERYLEQAEKAYRDLIAAAEKDPSTAPSELAVLAVRKKLGESLLAQGKFEPAIEQFTAVLTDKPNILELQQAAAEALQQWGATQSDPEKIEASIQGAQPQVNGKNLIWGWLKMAKFADLAKRNAALKTDPASVALAAKYYDLFFNARYHAAEARLAAANMANGTQRTEQKATVRQSIETLKQLYPDLGGPNWQQKFDSLLKESQK</sequence>
<evidence type="ECO:0000313" key="3">
    <source>
        <dbReference type="Proteomes" id="UP000318437"/>
    </source>
</evidence>
<dbReference type="SUPFAM" id="SSF48452">
    <property type="entry name" value="TPR-like"/>
    <property type="match status" value="2"/>
</dbReference>
<evidence type="ECO:0000256" key="1">
    <source>
        <dbReference type="PROSITE-ProRule" id="PRU00339"/>
    </source>
</evidence>
<keyword evidence="3" id="KW-1185">Reference proteome</keyword>
<dbReference type="InterPro" id="IPR011990">
    <property type="entry name" value="TPR-like_helical_dom_sf"/>
</dbReference>
<dbReference type="Gene3D" id="1.25.40.10">
    <property type="entry name" value="Tetratricopeptide repeat domain"/>
    <property type="match status" value="3"/>
</dbReference>
<name>A0A5C6CYV4_9BACT</name>
<dbReference type="Pfam" id="PF13432">
    <property type="entry name" value="TPR_16"/>
    <property type="match status" value="2"/>
</dbReference>
<dbReference type="PROSITE" id="PS50005">
    <property type="entry name" value="TPR"/>
    <property type="match status" value="1"/>
</dbReference>
<dbReference type="AlphaFoldDB" id="A0A5C6CYV4"/>
<keyword evidence="1" id="KW-0802">TPR repeat</keyword>